<evidence type="ECO:0000313" key="1">
    <source>
        <dbReference type="EMBL" id="KAH9793763.1"/>
    </source>
</evidence>
<keyword evidence="1" id="KW-0418">Kinase</keyword>
<protein>
    <submittedName>
        <fullName evidence="1">Protein ACTIVITY OF BC1 COMPLEX KINASE 7</fullName>
    </submittedName>
</protein>
<reference evidence="2" key="1">
    <citation type="journal article" date="2023" name="Hortic. Res.">
        <title>A chromosome-level phased genome enabling allele-level studies in sweet orange: a case study on citrus Huanglongbing tolerance.</title>
        <authorList>
            <person name="Wu B."/>
            <person name="Yu Q."/>
            <person name="Deng Z."/>
            <person name="Duan Y."/>
            <person name="Luo F."/>
            <person name="Gmitter F. Jr."/>
        </authorList>
    </citation>
    <scope>NUCLEOTIDE SEQUENCE [LARGE SCALE GENOMIC DNA]</scope>
    <source>
        <strain evidence="2">cv. Valencia</strain>
    </source>
</reference>
<evidence type="ECO:0000313" key="2">
    <source>
        <dbReference type="Proteomes" id="UP000829398"/>
    </source>
</evidence>
<keyword evidence="2" id="KW-1185">Reference proteome</keyword>
<proteinExistence type="predicted"/>
<comment type="caution">
    <text evidence="1">The sequence shown here is derived from an EMBL/GenBank/DDBJ whole genome shotgun (WGS) entry which is preliminary data.</text>
</comment>
<dbReference type="Proteomes" id="UP000829398">
    <property type="component" value="Chromosome 2"/>
</dbReference>
<organism evidence="1 2">
    <name type="scientific">Citrus sinensis</name>
    <name type="common">Sweet orange</name>
    <name type="synonym">Citrus aurantium var. sinensis</name>
    <dbReference type="NCBI Taxonomy" id="2711"/>
    <lineage>
        <taxon>Eukaryota</taxon>
        <taxon>Viridiplantae</taxon>
        <taxon>Streptophyta</taxon>
        <taxon>Embryophyta</taxon>
        <taxon>Tracheophyta</taxon>
        <taxon>Spermatophyta</taxon>
        <taxon>Magnoliopsida</taxon>
        <taxon>eudicotyledons</taxon>
        <taxon>Gunneridae</taxon>
        <taxon>Pentapetalae</taxon>
        <taxon>rosids</taxon>
        <taxon>malvids</taxon>
        <taxon>Sapindales</taxon>
        <taxon>Rutaceae</taxon>
        <taxon>Aurantioideae</taxon>
        <taxon>Citrus</taxon>
    </lineage>
</organism>
<dbReference type="EMBL" id="CM039171">
    <property type="protein sequence ID" value="KAH9793763.1"/>
    <property type="molecule type" value="Genomic_DNA"/>
</dbReference>
<accession>A0ACB8N7A1</accession>
<name>A0ACB8N7A1_CITSI</name>
<keyword evidence="1" id="KW-0808">Transferase</keyword>
<sequence>MENLSFSSSVSKLERLTCKPTITNGSFQFLVQMKHTESPSTLGINGRPVKMVPIGEVLGRQPQLSHNIDTVNGSKQSVNGSVVKRKSSSALVRTPKGKGLKELPPIGELKDTLSHQNFSWSNENYNSLQRSVDIWLFVISFYIRIQLDDTKWTYFGGFTEDKQLSSTRSDLFPREYVDELAKLQDRAPAFSPEKARSLIETELGAPIDQLFKKFEDQPISAASIGQVHRAILHNGEKVVVKVQRPGLKKLFDIDLGNLKLVAKYYKKGGLFGGPVADWNGIYRECSINLLPFLKLTAHPPIDSRILYQELNYINEGKNADRFRRDFRNIKWVRVPLVFWDYTASMVLTMEYVPGININELEALDFHGYSRSQISSRAVEAFLIQMLKTGFFHADPHPGNLAVDVDEALIYYDFGMMGEITPLTRDRLLELFFAVYERNAKKVKRFVQFFLDNLFSRPDKEQTLAAVGEDLFAIAHDQPFQFPSIFAFVVRAFSTLEGNGYMLDPDFSFMKVAAPYLQARSSTVSMPYRVQRIEEVVNQLEAGDLKLRVRVLEEFSLYCFFGRCKE</sequence>
<gene>
    <name evidence="1" type="ORF">KPL71_004652</name>
</gene>